<dbReference type="Pfam" id="PF04326">
    <property type="entry name" value="SLFN_AlbA_2"/>
    <property type="match status" value="1"/>
</dbReference>
<dbReference type="PANTHER" id="PTHR30595:SF6">
    <property type="entry name" value="SCHLAFEN ALBA-2 DOMAIN-CONTAINING PROTEIN"/>
    <property type="match status" value="1"/>
</dbReference>
<evidence type="ECO:0000259" key="1">
    <source>
        <dbReference type="Pfam" id="PF04326"/>
    </source>
</evidence>
<dbReference type="PANTHER" id="PTHR30595">
    <property type="entry name" value="GLPR-RELATED TRANSCRIPTIONAL REPRESSOR"/>
    <property type="match status" value="1"/>
</dbReference>
<dbReference type="InterPro" id="IPR038475">
    <property type="entry name" value="RecG_C_sf"/>
</dbReference>
<gene>
    <name evidence="2" type="ORF">E7746_02445</name>
</gene>
<dbReference type="EMBL" id="CP039393">
    <property type="protein sequence ID" value="QCD34817.1"/>
    <property type="molecule type" value="Genomic_DNA"/>
</dbReference>
<evidence type="ECO:0000313" key="2">
    <source>
        <dbReference type="EMBL" id="QCD34817.1"/>
    </source>
</evidence>
<dbReference type="OrthoDB" id="9807907at2"/>
<accession>A0A4V1D1D4</accession>
<dbReference type="InterPro" id="IPR007421">
    <property type="entry name" value="Schlafen_AlbA_2_dom"/>
</dbReference>
<dbReference type="KEGG" id="mgod:E7746_02445"/>
<dbReference type="AlphaFoldDB" id="A0A4V1D1D4"/>
<evidence type="ECO:0000313" key="3">
    <source>
        <dbReference type="Proteomes" id="UP000297031"/>
    </source>
</evidence>
<dbReference type="InterPro" id="IPR036390">
    <property type="entry name" value="WH_DNA-bd_sf"/>
</dbReference>
<dbReference type="Pfam" id="PF13749">
    <property type="entry name" value="HATPase_c_4"/>
    <property type="match status" value="1"/>
</dbReference>
<dbReference type="Gene3D" id="3.30.565.60">
    <property type="match status" value="1"/>
</dbReference>
<sequence length="519" mass="58616">MPLTKDEIRSLLSDIENERVERTLSTDNTKKMSEAICSFANDIRNTKKPGYFLIGADDNGNLDGQMFTDEQLRSYAGLRNSGTILPPPAMMVYKESFPEGEVAVIEVQPSEDTPIRYKGVIWIRIGARKAEANTEEERILTEKGQVHSSSFDGRPCREASIDDIDVELFKNEYLPKAVSPATLAKDKRTPIQQMASLRLFDTRFNCPTNAGLLLLGHDPQYFIPGAYIQYVKFAGTNRATKVLKENRFKGNLISMLKELEYFIKYSIESKRPEFVSVLREEPRINYPWEAIRELAMNAVMHRAYNGNNSPIKFYEYSDRIEIDNPGNLYGKVNLENFPNETDYRNPNIAEIMLNLGYVNRFGSGVNTVSTLLEENKSNPAEFLLGDYTTFKVVVQNADVIEKGTDVTVKAPAVILNSTESGTNVTNNVTNGMKRNNSGTTAEQSGTMSGTIRNNDDSLDNIQDLVLNQIRKDKRISIKQLSKMFNKTRASMFRIIEKLKADGRLRRVGSLKSGTWEVIE</sequence>
<dbReference type="SUPFAM" id="SSF46785">
    <property type="entry name" value="Winged helix' DNA-binding domain"/>
    <property type="match status" value="1"/>
</dbReference>
<protein>
    <submittedName>
        <fullName evidence="2">Transcriptional regulator</fullName>
    </submittedName>
</protein>
<keyword evidence="3" id="KW-1185">Reference proteome</keyword>
<feature type="domain" description="Schlafen AlbA-2" evidence="1">
    <location>
        <begin position="16"/>
        <end position="132"/>
    </location>
</feature>
<dbReference type="InterPro" id="IPR038461">
    <property type="entry name" value="Schlafen_AlbA_2_dom_sf"/>
</dbReference>
<dbReference type="RefSeq" id="WP_136409722.1">
    <property type="nucleotide sequence ID" value="NZ_CP039393.1"/>
</dbReference>
<dbReference type="Proteomes" id="UP000297031">
    <property type="component" value="Chromosome"/>
</dbReference>
<organism evidence="2 3">
    <name type="scientific">Muribaculum gordoncarteri</name>
    <dbReference type="NCBI Taxonomy" id="2530390"/>
    <lineage>
        <taxon>Bacteria</taxon>
        <taxon>Pseudomonadati</taxon>
        <taxon>Bacteroidota</taxon>
        <taxon>Bacteroidia</taxon>
        <taxon>Bacteroidales</taxon>
        <taxon>Muribaculaceae</taxon>
        <taxon>Muribaculum</taxon>
    </lineage>
</organism>
<dbReference type="Gene3D" id="3.30.950.30">
    <property type="entry name" value="Schlafen, AAA domain"/>
    <property type="match status" value="1"/>
</dbReference>
<proteinExistence type="predicted"/>
<name>A0A4V1D1D4_9BACT</name>
<reference evidence="2 3" key="1">
    <citation type="submission" date="2019-02" db="EMBL/GenBank/DDBJ databases">
        <title>Isolation and identification of novel species under the genus Muribaculum.</title>
        <authorList>
            <person name="Miyake S."/>
            <person name="Ding Y."/>
            <person name="Low A."/>
            <person name="Soh M."/>
            <person name="Seedorf H."/>
        </authorList>
    </citation>
    <scope>NUCLEOTIDE SEQUENCE [LARGE SCALE GENOMIC DNA]</scope>
    <source>
        <strain evidence="2 3">TLL-A4</strain>
    </source>
</reference>